<dbReference type="InterPro" id="IPR002885">
    <property type="entry name" value="PPR_rpt"/>
</dbReference>
<dbReference type="PANTHER" id="PTHR47942">
    <property type="entry name" value="TETRATRICOPEPTIDE REPEAT (TPR)-LIKE SUPERFAMILY PROTEIN-RELATED"/>
    <property type="match status" value="1"/>
</dbReference>
<dbReference type="EMBL" id="DF830082">
    <property type="protein sequence ID" value="GAK66811.1"/>
    <property type="molecule type" value="Genomic_DNA"/>
</dbReference>
<proteinExistence type="predicted"/>
<dbReference type="RefSeq" id="XP_014654831.1">
    <property type="nucleotide sequence ID" value="XM_014799345.1"/>
</dbReference>
<dbReference type="HOGENOM" id="CLU_013395_0_0_1"/>
<dbReference type="OrthoDB" id="1908178at2759"/>
<dbReference type="Pfam" id="PF01535">
    <property type="entry name" value="PPR"/>
    <property type="match status" value="1"/>
</dbReference>
<dbReference type="Gene3D" id="1.25.40.10">
    <property type="entry name" value="Tetratricopeptide repeat domain"/>
    <property type="match status" value="2"/>
</dbReference>
<dbReference type="Proteomes" id="UP000053758">
    <property type="component" value="Unassembled WGS sequence"/>
</dbReference>
<reference evidence="2" key="1">
    <citation type="journal article" date="2014" name="Genome Announc.">
        <title>Draft Genome Sequence of the Yeast Pseudozyma antarctica Type Strain JCM10317, a Producer of the Glycolipid Biosurfactants, Mannosylerythritol Lipids.</title>
        <authorList>
            <person name="Saika A."/>
            <person name="Koike H."/>
            <person name="Hori T."/>
            <person name="Fukuoka T."/>
            <person name="Sato S."/>
            <person name="Habe H."/>
            <person name="Kitamoto D."/>
            <person name="Morita T."/>
        </authorList>
    </citation>
    <scope>NUCLEOTIDE SEQUENCE [LARGE SCALE GENOMIC DNA]</scope>
    <source>
        <strain evidence="2">JCM 10317</strain>
    </source>
</reference>
<dbReference type="Pfam" id="PF12854">
    <property type="entry name" value="PPR_1"/>
    <property type="match status" value="1"/>
</dbReference>
<dbReference type="PROSITE" id="PS51375">
    <property type="entry name" value="PPR"/>
    <property type="match status" value="2"/>
</dbReference>
<dbReference type="NCBIfam" id="TIGR00756">
    <property type="entry name" value="PPR"/>
    <property type="match status" value="1"/>
</dbReference>
<dbReference type="InterPro" id="IPR051222">
    <property type="entry name" value="PPR/CCM1_RNA-binding"/>
</dbReference>
<protein>
    <submittedName>
        <fullName evidence="1">Uncharacterized protein</fullName>
    </submittedName>
</protein>
<dbReference type="InterPro" id="IPR011990">
    <property type="entry name" value="TPR-like_helical_dom_sf"/>
</dbReference>
<dbReference type="GeneID" id="26305851"/>
<dbReference type="AlphaFoldDB" id="A0A081CJG5"/>
<sequence length="871" mass="96464">MAALAAASAAEAFAASRGLARCIGSSRASQHREYASSAATIKRQPQQTTNDAGPSRLGAQHSSQVNSAARRQSSTGKQPRRSSLLRMDPARPVVPSLTPSSSIKGKEREAQLSAVRAKGLSQLHVALQAGSVDQVWSAYTELRNRQIERDPYTFTAETAVLDGIITPWECHRMIGILANEATKTKAGINRLLRVLADLRGQQRRLLARIERASGAKQTSRRNVLRKELQAWDEVLTPPLLHTTLVHIGKSLRSVGLDEIDEVLDQLLTYEANEQSRSQTTLQHDKRLPSPASSKAKAASQDGLAALRDRVLSPLARSAVTKKLESRRPPTDSPDLATYNTLLDIITRTVRRSSPIGQSPSAHENDQDDEVDSVARLTQEELGSHSAQLDASLASKLQRFGLDPEAAPVQLDSRERADRLFHSMLERMQRTSGLEPDVITYNIMISMYSLLDRWEAVRRVLRGLADEGMLNIDCVNNALHHWQVRGPLSASRASDRQAGDNGAIDSALQVYGQLRQNLVQAELGSHHSTIAYGDPDIQPRSRSTERSEALDATGEAGPLSWPEENESLGDAHRSHSVHAPANEAVEAVLGMASVPHNVLPDEVTYAMMINSLARSGRFADAFSVFKDLVSTPTRSQPRSNDGRDEDRSYASKAASVEETKMKPTMAIFVSFFRGFAKYGRPSQAIHYDAEHPERTTWEPVPSLQDGEEIATTPTTPAQQQLELWRIETFQQIFDAFLGFEPEVDPILANRGGGRIRRDDESARRPISTPFGWVSLAEKRRLDAARQALSPNELFWILTAIRRVSGDHARWSLAMWSQVVTKFEGAGPTEAAWKGFRLDNRLRRVVEHLQTRVQQEHAEHAEHDGAHHPAYDR</sequence>
<name>A0A081CJG5_PSEA2</name>
<keyword evidence="2" id="KW-1185">Reference proteome</keyword>
<evidence type="ECO:0000313" key="2">
    <source>
        <dbReference type="Proteomes" id="UP000053758"/>
    </source>
</evidence>
<gene>
    <name evidence="1" type="ORF">PAN0_015c5035</name>
</gene>
<organism evidence="1 2">
    <name type="scientific">Pseudozyma antarctica</name>
    <name type="common">Yeast</name>
    <name type="synonym">Candida antarctica</name>
    <dbReference type="NCBI Taxonomy" id="84753"/>
    <lineage>
        <taxon>Eukaryota</taxon>
        <taxon>Fungi</taxon>
        <taxon>Dikarya</taxon>
        <taxon>Basidiomycota</taxon>
        <taxon>Ustilaginomycotina</taxon>
        <taxon>Ustilaginomycetes</taxon>
        <taxon>Ustilaginales</taxon>
        <taxon>Ustilaginaceae</taxon>
        <taxon>Moesziomyces</taxon>
    </lineage>
</organism>
<evidence type="ECO:0000313" key="1">
    <source>
        <dbReference type="EMBL" id="GAK66811.1"/>
    </source>
</evidence>
<accession>A0A081CJG5</accession>